<gene>
    <name evidence="5" type="ORF">MUG84_23720</name>
</gene>
<evidence type="ECO:0000256" key="3">
    <source>
        <dbReference type="RuleBase" id="RU003476"/>
    </source>
</evidence>
<accession>A0A9X1WU32</accession>
<dbReference type="PROSITE" id="PS51462">
    <property type="entry name" value="NUDIX"/>
    <property type="match status" value="1"/>
</dbReference>
<protein>
    <submittedName>
        <fullName evidence="5">NUDIX hydrolase</fullName>
    </submittedName>
</protein>
<comment type="similarity">
    <text evidence="3">Belongs to the Nudix hydrolase family.</text>
</comment>
<dbReference type="PANTHER" id="PTHR43046:SF2">
    <property type="entry name" value="8-OXO-DGTP DIPHOSPHATASE-RELATED"/>
    <property type="match status" value="1"/>
</dbReference>
<evidence type="ECO:0000313" key="6">
    <source>
        <dbReference type="Proteomes" id="UP001139347"/>
    </source>
</evidence>
<dbReference type="GO" id="GO:0016787">
    <property type="term" value="F:hydrolase activity"/>
    <property type="evidence" value="ECO:0007669"/>
    <property type="project" value="UniProtKB-KW"/>
</dbReference>
<dbReference type="RefSeq" id="WP_244729831.1">
    <property type="nucleotide sequence ID" value="NZ_JALIRP010000014.1"/>
</dbReference>
<feature type="domain" description="Nudix hydrolase" evidence="4">
    <location>
        <begin position="23"/>
        <end position="154"/>
    </location>
</feature>
<evidence type="ECO:0000259" key="4">
    <source>
        <dbReference type="PROSITE" id="PS51462"/>
    </source>
</evidence>
<sequence>MLQRYGAYYSINRELRSLVGTRPLILAGSVVIIQNDNYQILLQHRKDGNWGLPGGLMEPGESLEETAAREAYEETGLTLNCLTFLELFSGPELYLKLKNGDELYSVTAMYFCNDYRGELVSDPTESHEIRFFDIHDLPSLNPTNTIYLSKYLESELLRKR</sequence>
<dbReference type="PROSITE" id="PS00893">
    <property type="entry name" value="NUDIX_BOX"/>
    <property type="match status" value="1"/>
</dbReference>
<evidence type="ECO:0000256" key="2">
    <source>
        <dbReference type="ARBA" id="ARBA00022801"/>
    </source>
</evidence>
<dbReference type="Proteomes" id="UP001139347">
    <property type="component" value="Unassembled WGS sequence"/>
</dbReference>
<organism evidence="5 6">
    <name type="scientific">Paenibacillus mangrovi</name>
    <dbReference type="NCBI Taxonomy" id="2931978"/>
    <lineage>
        <taxon>Bacteria</taxon>
        <taxon>Bacillati</taxon>
        <taxon>Bacillota</taxon>
        <taxon>Bacilli</taxon>
        <taxon>Bacillales</taxon>
        <taxon>Paenibacillaceae</taxon>
        <taxon>Paenibacillus</taxon>
    </lineage>
</organism>
<name>A0A9X1WU32_9BACL</name>
<keyword evidence="2 3" id="KW-0378">Hydrolase</keyword>
<dbReference type="PANTHER" id="PTHR43046">
    <property type="entry name" value="GDP-MANNOSE MANNOSYL HYDROLASE"/>
    <property type="match status" value="1"/>
</dbReference>
<dbReference type="InterPro" id="IPR020084">
    <property type="entry name" value="NUDIX_hydrolase_CS"/>
</dbReference>
<reference evidence="5" key="1">
    <citation type="submission" date="2022-04" db="EMBL/GenBank/DDBJ databases">
        <title>Paenibacillus mangrovi sp. nov., a novel endophytic bacterium isolated from bark of Kandelia candel.</title>
        <authorList>
            <person name="Tuo L."/>
        </authorList>
    </citation>
    <scope>NUCLEOTIDE SEQUENCE</scope>
    <source>
        <strain evidence="5">KQZ6P-2</strain>
    </source>
</reference>
<comment type="caution">
    <text evidence="5">The sequence shown here is derived from an EMBL/GenBank/DDBJ whole genome shotgun (WGS) entry which is preliminary data.</text>
</comment>
<keyword evidence="6" id="KW-1185">Reference proteome</keyword>
<dbReference type="InterPro" id="IPR000086">
    <property type="entry name" value="NUDIX_hydrolase_dom"/>
</dbReference>
<proteinExistence type="inferred from homology"/>
<evidence type="ECO:0000256" key="1">
    <source>
        <dbReference type="ARBA" id="ARBA00001946"/>
    </source>
</evidence>
<dbReference type="SUPFAM" id="SSF55811">
    <property type="entry name" value="Nudix"/>
    <property type="match status" value="1"/>
</dbReference>
<dbReference type="Pfam" id="PF00293">
    <property type="entry name" value="NUDIX"/>
    <property type="match status" value="1"/>
</dbReference>
<evidence type="ECO:0000313" key="5">
    <source>
        <dbReference type="EMBL" id="MCJ8014696.1"/>
    </source>
</evidence>
<dbReference type="InterPro" id="IPR020476">
    <property type="entry name" value="Nudix_hydrolase"/>
</dbReference>
<comment type="cofactor">
    <cofactor evidence="1">
        <name>Mg(2+)</name>
        <dbReference type="ChEBI" id="CHEBI:18420"/>
    </cofactor>
</comment>
<dbReference type="InterPro" id="IPR015797">
    <property type="entry name" value="NUDIX_hydrolase-like_dom_sf"/>
</dbReference>
<dbReference type="Gene3D" id="3.90.79.10">
    <property type="entry name" value="Nucleoside Triphosphate Pyrophosphohydrolase"/>
    <property type="match status" value="1"/>
</dbReference>
<dbReference type="AlphaFoldDB" id="A0A9X1WU32"/>
<dbReference type="CDD" id="cd04677">
    <property type="entry name" value="NUDIX_Hydrolase"/>
    <property type="match status" value="1"/>
</dbReference>
<dbReference type="PRINTS" id="PR00502">
    <property type="entry name" value="NUDIXFAMILY"/>
</dbReference>
<dbReference type="EMBL" id="JALIRP010000014">
    <property type="protein sequence ID" value="MCJ8014696.1"/>
    <property type="molecule type" value="Genomic_DNA"/>
</dbReference>